<proteinExistence type="predicted"/>
<evidence type="ECO:0000313" key="3">
    <source>
        <dbReference type="Proteomes" id="UP000325433"/>
    </source>
</evidence>
<sequence>MVDGWVRRCGSRVDVNALGVFGGCRGLWCLRCLFLLVFLFPITRSFYCVVSLTMVDN</sequence>
<organism evidence="2 3">
    <name type="scientific">Aspergillus transmontanensis</name>
    <dbReference type="NCBI Taxonomy" id="1034304"/>
    <lineage>
        <taxon>Eukaryota</taxon>
        <taxon>Fungi</taxon>
        <taxon>Dikarya</taxon>
        <taxon>Ascomycota</taxon>
        <taxon>Pezizomycotina</taxon>
        <taxon>Eurotiomycetes</taxon>
        <taxon>Eurotiomycetidae</taxon>
        <taxon>Eurotiales</taxon>
        <taxon>Aspergillaceae</taxon>
        <taxon>Aspergillus</taxon>
        <taxon>Aspergillus subgen. Circumdati</taxon>
    </lineage>
</organism>
<gene>
    <name evidence="2" type="ORF">BDV41DRAFT_526174</name>
</gene>
<protein>
    <recommendedName>
        <fullName evidence="4">Transmembrane protein</fullName>
    </recommendedName>
</protein>
<feature type="non-terminal residue" evidence="2">
    <location>
        <position position="57"/>
    </location>
</feature>
<keyword evidence="1" id="KW-1133">Transmembrane helix</keyword>
<feature type="transmembrane region" description="Helical" evidence="1">
    <location>
        <begin position="33"/>
        <end position="55"/>
    </location>
</feature>
<keyword evidence="3" id="KW-1185">Reference proteome</keyword>
<name>A0A5N6W997_9EURO</name>
<keyword evidence="1" id="KW-0472">Membrane</keyword>
<evidence type="ECO:0008006" key="4">
    <source>
        <dbReference type="Google" id="ProtNLM"/>
    </source>
</evidence>
<evidence type="ECO:0000313" key="2">
    <source>
        <dbReference type="EMBL" id="KAE8317232.1"/>
    </source>
</evidence>
<accession>A0A5N6W997</accession>
<dbReference type="Proteomes" id="UP000325433">
    <property type="component" value="Unassembled WGS sequence"/>
</dbReference>
<dbReference type="AlphaFoldDB" id="A0A5N6W997"/>
<reference evidence="3" key="1">
    <citation type="submission" date="2019-04" db="EMBL/GenBank/DDBJ databases">
        <title>Friends and foes A comparative genomics studyof 23 Aspergillus species from section Flavi.</title>
        <authorList>
            <consortium name="DOE Joint Genome Institute"/>
            <person name="Kjaerbolling I."/>
            <person name="Vesth T."/>
            <person name="Frisvad J.C."/>
            <person name="Nybo J.L."/>
            <person name="Theobald S."/>
            <person name="Kildgaard S."/>
            <person name="Isbrandt T."/>
            <person name="Kuo A."/>
            <person name="Sato A."/>
            <person name="Lyhne E.K."/>
            <person name="Kogle M.E."/>
            <person name="Wiebenga A."/>
            <person name="Kun R.S."/>
            <person name="Lubbers R.J."/>
            <person name="Makela M.R."/>
            <person name="Barry K."/>
            <person name="Chovatia M."/>
            <person name="Clum A."/>
            <person name="Daum C."/>
            <person name="Haridas S."/>
            <person name="He G."/>
            <person name="LaButti K."/>
            <person name="Lipzen A."/>
            <person name="Mondo S."/>
            <person name="Riley R."/>
            <person name="Salamov A."/>
            <person name="Simmons B.A."/>
            <person name="Magnuson J.K."/>
            <person name="Henrissat B."/>
            <person name="Mortensen U.H."/>
            <person name="Larsen T.O."/>
            <person name="Devries R.P."/>
            <person name="Grigoriev I.V."/>
            <person name="Machida M."/>
            <person name="Baker S.E."/>
            <person name="Andersen M.R."/>
        </authorList>
    </citation>
    <scope>NUCLEOTIDE SEQUENCE [LARGE SCALE GENOMIC DNA]</scope>
    <source>
        <strain evidence="3">CBS 130015</strain>
    </source>
</reference>
<dbReference type="EMBL" id="ML738302">
    <property type="protein sequence ID" value="KAE8317232.1"/>
    <property type="molecule type" value="Genomic_DNA"/>
</dbReference>
<keyword evidence="1" id="KW-0812">Transmembrane</keyword>
<evidence type="ECO:0000256" key="1">
    <source>
        <dbReference type="SAM" id="Phobius"/>
    </source>
</evidence>